<sequence>MREVLNDLLLEDFGVIDEQLGSLIHQILRDEKPSKAIFFPVTVLKRQSMILQANLRLWYSFINLLPILWSIPMALATSSTSAPVASHRALMLLMLLIRWARKALAAYTSKHQLPPYTHQFGQLGRPCVGGDDAIFRDPVFIDGTQCFYCPLTFSCFVSTNQDTVWLLQIPHCCSFCKELWVGKHLKQRNENFRNLQINGYRVEAGLGVGIKYPTNALSRSNRDGALLCDDLVAIRLLDNPPSTRLDELKVSCTTLAHPIGLSWGVDLWGETDSNKFT</sequence>
<proteinExistence type="predicted"/>
<evidence type="ECO:0000313" key="1">
    <source>
        <dbReference type="EMBL" id="KAF3852114.1"/>
    </source>
</evidence>
<reference evidence="1 2" key="1">
    <citation type="submission" date="2020-03" db="EMBL/GenBank/DDBJ databases">
        <title>Dissostichus mawsoni Genome sequencing and assembly.</title>
        <authorList>
            <person name="Park H."/>
        </authorList>
    </citation>
    <scope>NUCLEOTIDE SEQUENCE [LARGE SCALE GENOMIC DNA]</scope>
    <source>
        <strain evidence="1">DM0001</strain>
        <tissue evidence="1">Muscle</tissue>
    </source>
</reference>
<name>A0A7J5YRB7_DISMA</name>
<feature type="non-terminal residue" evidence="1">
    <location>
        <position position="1"/>
    </location>
</feature>
<dbReference type="AlphaFoldDB" id="A0A7J5YRB7"/>
<organism evidence="1 2">
    <name type="scientific">Dissostichus mawsoni</name>
    <name type="common">Antarctic cod</name>
    <dbReference type="NCBI Taxonomy" id="36200"/>
    <lineage>
        <taxon>Eukaryota</taxon>
        <taxon>Metazoa</taxon>
        <taxon>Chordata</taxon>
        <taxon>Craniata</taxon>
        <taxon>Vertebrata</taxon>
        <taxon>Euteleostomi</taxon>
        <taxon>Actinopterygii</taxon>
        <taxon>Neopterygii</taxon>
        <taxon>Teleostei</taxon>
        <taxon>Neoteleostei</taxon>
        <taxon>Acanthomorphata</taxon>
        <taxon>Eupercaria</taxon>
        <taxon>Perciformes</taxon>
        <taxon>Notothenioidei</taxon>
        <taxon>Nototheniidae</taxon>
        <taxon>Dissostichus</taxon>
    </lineage>
</organism>
<protein>
    <submittedName>
        <fullName evidence="1">Uncharacterized protein</fullName>
    </submittedName>
</protein>
<accession>A0A7J5YRB7</accession>
<evidence type="ECO:0000313" key="2">
    <source>
        <dbReference type="Proteomes" id="UP000518266"/>
    </source>
</evidence>
<dbReference type="EMBL" id="JAAKFY010000009">
    <property type="protein sequence ID" value="KAF3852114.1"/>
    <property type="molecule type" value="Genomic_DNA"/>
</dbReference>
<dbReference type="Proteomes" id="UP000518266">
    <property type="component" value="Unassembled WGS sequence"/>
</dbReference>
<gene>
    <name evidence="1" type="ORF">F7725_005469</name>
</gene>
<comment type="caution">
    <text evidence="1">The sequence shown here is derived from an EMBL/GenBank/DDBJ whole genome shotgun (WGS) entry which is preliminary data.</text>
</comment>
<keyword evidence="2" id="KW-1185">Reference proteome</keyword>